<accession>A0ABW9VP00</accession>
<feature type="chain" id="PRO_5046481932" evidence="1">
    <location>
        <begin position="24"/>
        <end position="218"/>
    </location>
</feature>
<gene>
    <name evidence="3" type="ORF">GTP27_17650</name>
</gene>
<dbReference type="NCBIfam" id="NF033208">
    <property type="entry name" value="choice_anch_E"/>
    <property type="match status" value="1"/>
</dbReference>
<evidence type="ECO:0000313" key="3">
    <source>
        <dbReference type="EMBL" id="MYM41148.1"/>
    </source>
</evidence>
<feature type="domain" description="Ice-binding protein C-terminal" evidence="2">
    <location>
        <begin position="188"/>
        <end position="212"/>
    </location>
</feature>
<dbReference type="Pfam" id="PF07589">
    <property type="entry name" value="PEP-CTERM"/>
    <property type="match status" value="1"/>
</dbReference>
<dbReference type="EMBL" id="WWCM01000013">
    <property type="protein sequence ID" value="MYM41148.1"/>
    <property type="molecule type" value="Genomic_DNA"/>
</dbReference>
<dbReference type="InterPro" id="IPR013424">
    <property type="entry name" value="Ice-binding_C"/>
</dbReference>
<reference evidence="3 4" key="1">
    <citation type="submission" date="2019-12" db="EMBL/GenBank/DDBJ databases">
        <title>Novel species isolated from a subtropical stream in China.</title>
        <authorList>
            <person name="Lu H."/>
        </authorList>
    </citation>
    <scope>NUCLEOTIDE SEQUENCE [LARGE SCALE GENOMIC DNA]</scope>
    <source>
        <strain evidence="3 4">CY13W</strain>
    </source>
</reference>
<dbReference type="RefSeq" id="WP_161040467.1">
    <property type="nucleotide sequence ID" value="NZ_WWCM01000013.1"/>
</dbReference>
<feature type="signal peptide" evidence="1">
    <location>
        <begin position="1"/>
        <end position="23"/>
    </location>
</feature>
<proteinExistence type="predicted"/>
<sequence length="218" mass="22303">MKMKTIAASLLATLSLASASAMAASYDVAISGTPVIYTNTNLLSNVSFAGFNTALGTLTGVSIKLDADVDGKVYVLNDSNVLKSGYVALDVLLGFGTGSSASTFYTGQLYNQTYTLAAGDDVTLGQHGLVSASTNFSSGLDYFKTASVSGLTGVNAVSHTTGGEDVVTAFTTQVLATGTVTYTYTAAPVPEPETYGMLLVGLGLMGVVARRKRASTQA</sequence>
<evidence type="ECO:0000313" key="4">
    <source>
        <dbReference type="Proteomes" id="UP000478090"/>
    </source>
</evidence>
<organism evidence="3 4">
    <name type="scientific">Duganella qianjiadongensis</name>
    <dbReference type="NCBI Taxonomy" id="2692176"/>
    <lineage>
        <taxon>Bacteria</taxon>
        <taxon>Pseudomonadati</taxon>
        <taxon>Pseudomonadota</taxon>
        <taxon>Betaproteobacteria</taxon>
        <taxon>Burkholderiales</taxon>
        <taxon>Oxalobacteraceae</taxon>
        <taxon>Telluria group</taxon>
        <taxon>Duganella</taxon>
    </lineage>
</organism>
<evidence type="ECO:0000259" key="2">
    <source>
        <dbReference type="Pfam" id="PF07589"/>
    </source>
</evidence>
<keyword evidence="1" id="KW-0732">Signal</keyword>
<dbReference type="Proteomes" id="UP000478090">
    <property type="component" value="Unassembled WGS sequence"/>
</dbReference>
<dbReference type="NCBIfam" id="TIGR02595">
    <property type="entry name" value="PEP_CTERM"/>
    <property type="match status" value="1"/>
</dbReference>
<keyword evidence="4" id="KW-1185">Reference proteome</keyword>
<evidence type="ECO:0000256" key="1">
    <source>
        <dbReference type="SAM" id="SignalP"/>
    </source>
</evidence>
<name>A0ABW9VP00_9BURK</name>
<comment type="caution">
    <text evidence="3">The sequence shown here is derived from an EMBL/GenBank/DDBJ whole genome shotgun (WGS) entry which is preliminary data.</text>
</comment>
<protein>
    <submittedName>
        <fullName evidence="3">Choice-of-anchor E domain-containing protein</fullName>
    </submittedName>
</protein>